<dbReference type="Gene3D" id="1.10.260.40">
    <property type="entry name" value="lambda repressor-like DNA-binding domains"/>
    <property type="match status" value="1"/>
</dbReference>
<dbReference type="SUPFAM" id="SSF47413">
    <property type="entry name" value="lambda repressor-like DNA-binding domains"/>
    <property type="match status" value="1"/>
</dbReference>
<keyword evidence="1" id="KW-0805">Transcription regulation</keyword>
<evidence type="ECO:0000313" key="6">
    <source>
        <dbReference type="Proteomes" id="UP000288547"/>
    </source>
</evidence>
<gene>
    <name evidence="5" type="ORF">ELQ90_06825</name>
</gene>
<keyword evidence="3" id="KW-0804">Transcription</keyword>
<evidence type="ECO:0000313" key="5">
    <source>
        <dbReference type="EMBL" id="RWZ52058.1"/>
    </source>
</evidence>
<dbReference type="InterPro" id="IPR000843">
    <property type="entry name" value="HTH_LacI"/>
</dbReference>
<evidence type="ECO:0000256" key="3">
    <source>
        <dbReference type="ARBA" id="ARBA00023163"/>
    </source>
</evidence>
<dbReference type="GO" id="GO:0000976">
    <property type="term" value="F:transcription cis-regulatory region binding"/>
    <property type="evidence" value="ECO:0007669"/>
    <property type="project" value="TreeGrafter"/>
</dbReference>
<dbReference type="PANTHER" id="PTHR30146">
    <property type="entry name" value="LACI-RELATED TRANSCRIPTIONAL REPRESSOR"/>
    <property type="match status" value="1"/>
</dbReference>
<dbReference type="PANTHER" id="PTHR30146:SF153">
    <property type="entry name" value="LACTOSE OPERON REPRESSOR"/>
    <property type="match status" value="1"/>
</dbReference>
<dbReference type="AlphaFoldDB" id="A0A3S4BKA4"/>
<dbReference type="Pfam" id="PF13377">
    <property type="entry name" value="Peripla_BP_3"/>
    <property type="match status" value="1"/>
</dbReference>
<comment type="caution">
    <text evidence="5">The sequence shown here is derived from an EMBL/GenBank/DDBJ whole genome shotgun (WGS) entry which is preliminary data.</text>
</comment>
<dbReference type="CDD" id="cd01392">
    <property type="entry name" value="HTH_LacI"/>
    <property type="match status" value="1"/>
</dbReference>
<dbReference type="OrthoDB" id="3227375at2"/>
<protein>
    <submittedName>
        <fullName evidence="5">LacI family transcriptional regulator</fullName>
    </submittedName>
</protein>
<name>A0A3S4BKA4_9MICO</name>
<dbReference type="InterPro" id="IPR046335">
    <property type="entry name" value="LacI/GalR-like_sensor"/>
</dbReference>
<keyword evidence="6" id="KW-1185">Reference proteome</keyword>
<dbReference type="SUPFAM" id="SSF53822">
    <property type="entry name" value="Periplasmic binding protein-like I"/>
    <property type="match status" value="1"/>
</dbReference>
<dbReference type="Pfam" id="PF00356">
    <property type="entry name" value="LacI"/>
    <property type="match status" value="1"/>
</dbReference>
<organism evidence="5 6">
    <name type="scientific">Labedella phragmitis</name>
    <dbReference type="NCBI Taxonomy" id="2498849"/>
    <lineage>
        <taxon>Bacteria</taxon>
        <taxon>Bacillati</taxon>
        <taxon>Actinomycetota</taxon>
        <taxon>Actinomycetes</taxon>
        <taxon>Micrococcales</taxon>
        <taxon>Microbacteriaceae</taxon>
        <taxon>Labedella</taxon>
    </lineage>
</organism>
<evidence type="ECO:0000256" key="1">
    <source>
        <dbReference type="ARBA" id="ARBA00023015"/>
    </source>
</evidence>
<dbReference type="PROSITE" id="PS50932">
    <property type="entry name" value="HTH_LACI_2"/>
    <property type="match status" value="1"/>
</dbReference>
<dbReference type="Proteomes" id="UP000288547">
    <property type="component" value="Unassembled WGS sequence"/>
</dbReference>
<keyword evidence="2" id="KW-0238">DNA-binding</keyword>
<dbReference type="Gene3D" id="3.40.50.2300">
    <property type="match status" value="2"/>
</dbReference>
<proteinExistence type="predicted"/>
<feature type="domain" description="HTH lacI-type" evidence="4">
    <location>
        <begin position="1"/>
        <end position="51"/>
    </location>
</feature>
<reference evidence="5 6" key="1">
    <citation type="submission" date="2018-12" db="EMBL/GenBank/DDBJ databases">
        <authorList>
            <person name="Li F."/>
        </authorList>
    </citation>
    <scope>NUCLEOTIDE SEQUENCE [LARGE SCALE GENOMIC DNA]</scope>
    <source>
        <strain evidence="5 6">11W25H-1</strain>
    </source>
</reference>
<evidence type="ECO:0000259" key="4">
    <source>
        <dbReference type="PROSITE" id="PS50932"/>
    </source>
</evidence>
<dbReference type="GO" id="GO:0003700">
    <property type="term" value="F:DNA-binding transcription factor activity"/>
    <property type="evidence" value="ECO:0007669"/>
    <property type="project" value="TreeGrafter"/>
</dbReference>
<sequence>MAEIARAAGTSVPTVSKVLNGGTDVSEGTRRTVMEAAHGLGYKRHPRRHRAEEAGESRMVDVIVGHLEGSWISRVLEGVERETAAADLDLVLTVADPAGDWVRRLLRRSTIGAIVVLVEATAAQLHTLAAAGVQVVVVDPGTRPPREIASIGATNWEGGRLAAEHLLAGGHTDVAVIGGSRPHLYSSARIDGFSTAFRDAGHPVPPERVIHCGWDRGAAREAATALLGAGTTRPSAVFACSDLMALGVYDAAARLDLRIPEELSVVGFDDVREAAWAAPALTTIQQPITEMGAAAFRMLRRLGGRRGEAAEPSAPRIELETRLVVRGSTAQLRRRPVE</sequence>
<dbReference type="InterPro" id="IPR010982">
    <property type="entry name" value="Lambda_DNA-bd_dom_sf"/>
</dbReference>
<accession>A0A3S4BKA4</accession>
<dbReference type="SMART" id="SM00354">
    <property type="entry name" value="HTH_LACI"/>
    <property type="match status" value="1"/>
</dbReference>
<dbReference type="InterPro" id="IPR028082">
    <property type="entry name" value="Peripla_BP_I"/>
</dbReference>
<evidence type="ECO:0000256" key="2">
    <source>
        <dbReference type="ARBA" id="ARBA00023125"/>
    </source>
</evidence>
<dbReference type="EMBL" id="RZNB01000002">
    <property type="protein sequence ID" value="RWZ52058.1"/>
    <property type="molecule type" value="Genomic_DNA"/>
</dbReference>